<feature type="non-terminal residue" evidence="2">
    <location>
        <position position="1"/>
    </location>
</feature>
<protein>
    <submittedName>
        <fullName evidence="2">Adenylyltransferase</fullName>
    </submittedName>
</protein>
<proteinExistence type="predicted"/>
<dbReference type="InterPro" id="IPR000594">
    <property type="entry name" value="ThiF_NAD_FAD-bd"/>
</dbReference>
<organism evidence="2">
    <name type="scientific">candidate division WOR-3 bacterium</name>
    <dbReference type="NCBI Taxonomy" id="2052148"/>
    <lineage>
        <taxon>Bacteria</taxon>
        <taxon>Bacteria division WOR-3</taxon>
    </lineage>
</organism>
<keyword evidence="2" id="KW-0548">Nucleotidyltransferase</keyword>
<keyword evidence="2" id="KW-0808">Transferase</keyword>
<feature type="domain" description="THIF-type NAD/FAD binding fold" evidence="1">
    <location>
        <begin position="2"/>
        <end position="104"/>
    </location>
</feature>
<dbReference type="AlphaFoldDB" id="A0A7C5I526"/>
<dbReference type="Pfam" id="PF00899">
    <property type="entry name" value="ThiF"/>
    <property type="match status" value="1"/>
</dbReference>
<dbReference type="InterPro" id="IPR035985">
    <property type="entry name" value="Ubiquitin-activating_enz"/>
</dbReference>
<reference evidence="2" key="1">
    <citation type="journal article" date="2020" name="mSystems">
        <title>Genome- and Community-Level Interaction Insights into Carbon Utilization and Element Cycling Functions of Hydrothermarchaeota in Hydrothermal Sediment.</title>
        <authorList>
            <person name="Zhou Z."/>
            <person name="Liu Y."/>
            <person name="Xu W."/>
            <person name="Pan J."/>
            <person name="Luo Z.H."/>
            <person name="Li M."/>
        </authorList>
    </citation>
    <scope>NUCLEOTIDE SEQUENCE [LARGE SCALE GENOMIC DNA]</scope>
    <source>
        <strain evidence="2">HyVt-94</strain>
    </source>
</reference>
<dbReference type="GO" id="GO:0016779">
    <property type="term" value="F:nucleotidyltransferase activity"/>
    <property type="evidence" value="ECO:0007669"/>
    <property type="project" value="UniProtKB-KW"/>
</dbReference>
<evidence type="ECO:0000259" key="1">
    <source>
        <dbReference type="Pfam" id="PF00899"/>
    </source>
</evidence>
<comment type="caution">
    <text evidence="2">The sequence shown here is derived from an EMBL/GenBank/DDBJ whole genome shotgun (WGS) entry which is preliminary data.</text>
</comment>
<dbReference type="SUPFAM" id="SSF69572">
    <property type="entry name" value="Activating enzymes of the ubiquitin-like proteins"/>
    <property type="match status" value="1"/>
</dbReference>
<dbReference type="EMBL" id="DRTV01000269">
    <property type="protein sequence ID" value="HHF58543.1"/>
    <property type="molecule type" value="Genomic_DNA"/>
</dbReference>
<evidence type="ECO:0000313" key="2">
    <source>
        <dbReference type="EMBL" id="HHF58543.1"/>
    </source>
</evidence>
<sequence>FILNDYAVKNRVPFLHAAVESLEGRLSFVVPFETPCLRCIYKALPPRREIPVLGATAGILGTMEAIEVIKFLTGIGNTLKGRMAIFNFKTWDVRIIYMERDPHCDICGMPR</sequence>
<gene>
    <name evidence="2" type="ORF">ENL41_03865</name>
</gene>
<dbReference type="GO" id="GO:0008641">
    <property type="term" value="F:ubiquitin-like modifier activating enzyme activity"/>
    <property type="evidence" value="ECO:0007669"/>
    <property type="project" value="InterPro"/>
</dbReference>
<dbReference type="Proteomes" id="UP000886014">
    <property type="component" value="Unassembled WGS sequence"/>
</dbReference>
<accession>A0A7C5I526</accession>
<dbReference type="Gene3D" id="3.40.50.720">
    <property type="entry name" value="NAD(P)-binding Rossmann-like Domain"/>
    <property type="match status" value="1"/>
</dbReference>
<name>A0A7C5I526_UNCW3</name>